<accession>A0ABD3PJG6</accession>
<sequence>MLQPVTGTKKWYVDWVMQKRVKDCESGDNCGGLAKTFSTLYDDVEICCSKLFWKDRSTCL</sequence>
<name>A0ABD3PJG6_9STRA</name>
<gene>
    <name evidence="1" type="ORF">ACHAWO_012291</name>
</gene>
<dbReference type="Proteomes" id="UP001530400">
    <property type="component" value="Unassembled WGS sequence"/>
</dbReference>
<proteinExistence type="predicted"/>
<comment type="caution">
    <text evidence="1">The sequence shown here is derived from an EMBL/GenBank/DDBJ whole genome shotgun (WGS) entry which is preliminary data.</text>
</comment>
<evidence type="ECO:0000313" key="1">
    <source>
        <dbReference type="EMBL" id="KAL3787819.1"/>
    </source>
</evidence>
<keyword evidence="2" id="KW-1185">Reference proteome</keyword>
<dbReference type="AlphaFoldDB" id="A0ABD3PJG6"/>
<reference evidence="1 2" key="1">
    <citation type="submission" date="2024-10" db="EMBL/GenBank/DDBJ databases">
        <title>Updated reference genomes for cyclostephanoid diatoms.</title>
        <authorList>
            <person name="Roberts W.R."/>
            <person name="Alverson A.J."/>
        </authorList>
    </citation>
    <scope>NUCLEOTIDE SEQUENCE [LARGE SCALE GENOMIC DNA]</scope>
    <source>
        <strain evidence="1 2">AJA010-31</strain>
    </source>
</reference>
<evidence type="ECO:0000313" key="2">
    <source>
        <dbReference type="Proteomes" id="UP001530400"/>
    </source>
</evidence>
<organism evidence="1 2">
    <name type="scientific">Cyclotella atomus</name>
    <dbReference type="NCBI Taxonomy" id="382360"/>
    <lineage>
        <taxon>Eukaryota</taxon>
        <taxon>Sar</taxon>
        <taxon>Stramenopiles</taxon>
        <taxon>Ochrophyta</taxon>
        <taxon>Bacillariophyta</taxon>
        <taxon>Coscinodiscophyceae</taxon>
        <taxon>Thalassiosirophycidae</taxon>
        <taxon>Stephanodiscales</taxon>
        <taxon>Stephanodiscaceae</taxon>
        <taxon>Cyclotella</taxon>
    </lineage>
</organism>
<dbReference type="EMBL" id="JALLPJ020000595">
    <property type="protein sequence ID" value="KAL3787819.1"/>
    <property type="molecule type" value="Genomic_DNA"/>
</dbReference>
<protein>
    <submittedName>
        <fullName evidence="1">Uncharacterized protein</fullName>
    </submittedName>
</protein>